<keyword evidence="5 7" id="KW-1133">Transmembrane helix</keyword>
<dbReference type="AlphaFoldDB" id="A0A3N1CN57"/>
<evidence type="ECO:0000256" key="3">
    <source>
        <dbReference type="ARBA" id="ARBA00022679"/>
    </source>
</evidence>
<keyword evidence="3 9" id="KW-0808">Transferase</keyword>
<comment type="similarity">
    <text evidence="2">Belongs to the bacterial sugar transferase family.</text>
</comment>
<dbReference type="EMBL" id="RJKE01000001">
    <property type="protein sequence ID" value="ROO82749.1"/>
    <property type="molecule type" value="Genomic_DNA"/>
</dbReference>
<dbReference type="PANTHER" id="PTHR30576:SF10">
    <property type="entry name" value="SLL5057 PROTEIN"/>
    <property type="match status" value="1"/>
</dbReference>
<keyword evidence="10" id="KW-1185">Reference proteome</keyword>
<evidence type="ECO:0000256" key="2">
    <source>
        <dbReference type="ARBA" id="ARBA00006464"/>
    </source>
</evidence>
<dbReference type="Pfam" id="PF13727">
    <property type="entry name" value="CoA_binding_3"/>
    <property type="match status" value="1"/>
</dbReference>
<dbReference type="PANTHER" id="PTHR30576">
    <property type="entry name" value="COLANIC BIOSYNTHESIS UDP-GLUCOSE LIPID CARRIER TRANSFERASE"/>
    <property type="match status" value="1"/>
</dbReference>
<feature type="transmembrane region" description="Helical" evidence="7">
    <location>
        <begin position="97"/>
        <end position="114"/>
    </location>
</feature>
<evidence type="ECO:0000259" key="8">
    <source>
        <dbReference type="Pfam" id="PF02397"/>
    </source>
</evidence>
<feature type="transmembrane region" description="Helical" evidence="7">
    <location>
        <begin position="120"/>
        <end position="140"/>
    </location>
</feature>
<dbReference type="OrthoDB" id="9808602at2"/>
<evidence type="ECO:0000256" key="6">
    <source>
        <dbReference type="ARBA" id="ARBA00023136"/>
    </source>
</evidence>
<feature type="transmembrane region" description="Helical" evidence="7">
    <location>
        <begin position="58"/>
        <end position="76"/>
    </location>
</feature>
<feature type="domain" description="Bacterial sugar transferase" evidence="8">
    <location>
        <begin position="294"/>
        <end position="478"/>
    </location>
</feature>
<dbReference type="GO" id="GO:0016020">
    <property type="term" value="C:membrane"/>
    <property type="evidence" value="ECO:0007669"/>
    <property type="project" value="UniProtKB-SubCell"/>
</dbReference>
<feature type="transmembrane region" description="Helical" evidence="7">
    <location>
        <begin position="299"/>
        <end position="320"/>
    </location>
</feature>
<dbReference type="InterPro" id="IPR017475">
    <property type="entry name" value="EPS_sugar_tfrase"/>
</dbReference>
<comment type="caution">
    <text evidence="9">The sequence shown here is derived from an EMBL/GenBank/DDBJ whole genome shotgun (WGS) entry which is preliminary data.</text>
</comment>
<proteinExistence type="inferred from homology"/>
<sequence>MTVIDGTGVSATGGAVVAGAGNWVRKYTVLIIGCDVVCAAAAGALGFLVRFGGREGPVGANLAVALALPLLWLPWLRFSGAYDGRLYGVGSDEYRRVVHAGVGLTAAVAIASYATKAEVARGFVVVALPALTVFGVLARWRVRKWLHRRRAHGSWMRRVVAVGHPAGVSALVAELNRSPYHGMQVVAACTPGRAALTGRAGLPGGVPVRGDLDEVIQTVGEEGADSVAVLACPELDGHALRRLAWALEKDRTEIFVAPALLEVAGARTTIRPIAGLPLIHVDHPDLDGPRRLFKRAFDLAGAAGALALLAPLLLLIAALVKIGDRGRIFYAQTRIGRDGREFRMLKFRTMIPDAHRHRAEMAPTNGVMFKLRNDWRITAVGGVLRRYSLDELPQLVNVLRGDMSLVGPRPPLPEEVAVYGRDVRRRLVVKPGITGLWQVSGRSDLPWDEAVRLDLLYVENWSLMMDLQILWKTAGAVLRGSGAY</sequence>
<reference evidence="9 10" key="1">
    <citation type="submission" date="2018-11" db="EMBL/GenBank/DDBJ databases">
        <title>Sequencing the genomes of 1000 actinobacteria strains.</title>
        <authorList>
            <person name="Klenk H.-P."/>
        </authorList>
    </citation>
    <scope>NUCLEOTIDE SEQUENCE [LARGE SCALE GENOMIC DNA]</scope>
    <source>
        <strain evidence="9 10">DSM 44254</strain>
    </source>
</reference>
<name>A0A3N1CN57_9ACTN</name>
<dbReference type="Pfam" id="PF02397">
    <property type="entry name" value="Bac_transf"/>
    <property type="match status" value="1"/>
</dbReference>
<evidence type="ECO:0000313" key="10">
    <source>
        <dbReference type="Proteomes" id="UP000272400"/>
    </source>
</evidence>
<organism evidence="9 10">
    <name type="scientific">Actinocorallia herbida</name>
    <dbReference type="NCBI Taxonomy" id="58109"/>
    <lineage>
        <taxon>Bacteria</taxon>
        <taxon>Bacillati</taxon>
        <taxon>Actinomycetota</taxon>
        <taxon>Actinomycetes</taxon>
        <taxon>Streptosporangiales</taxon>
        <taxon>Thermomonosporaceae</taxon>
        <taxon>Actinocorallia</taxon>
    </lineage>
</organism>
<feature type="transmembrane region" description="Helical" evidence="7">
    <location>
        <begin position="29"/>
        <end position="52"/>
    </location>
</feature>
<keyword evidence="6 7" id="KW-0472">Membrane</keyword>
<evidence type="ECO:0000256" key="5">
    <source>
        <dbReference type="ARBA" id="ARBA00022989"/>
    </source>
</evidence>
<dbReference type="InterPro" id="IPR003362">
    <property type="entry name" value="Bact_transf"/>
</dbReference>
<evidence type="ECO:0000256" key="4">
    <source>
        <dbReference type="ARBA" id="ARBA00022692"/>
    </source>
</evidence>
<evidence type="ECO:0000256" key="1">
    <source>
        <dbReference type="ARBA" id="ARBA00004141"/>
    </source>
</evidence>
<evidence type="ECO:0000256" key="7">
    <source>
        <dbReference type="SAM" id="Phobius"/>
    </source>
</evidence>
<accession>A0A3N1CN57</accession>
<comment type="subcellular location">
    <subcellularLocation>
        <location evidence="1">Membrane</location>
        <topology evidence="1">Multi-pass membrane protein</topology>
    </subcellularLocation>
</comment>
<evidence type="ECO:0000313" key="9">
    <source>
        <dbReference type="EMBL" id="ROO82749.1"/>
    </source>
</evidence>
<protein>
    <submittedName>
        <fullName evidence="9">Undecaprenyl-phosphate galactose phosphotransferase WbaP/exopolysaccharide biosynthesis polyprenyl glycosylphosphotransferase</fullName>
    </submittedName>
</protein>
<dbReference type="NCBIfam" id="TIGR03025">
    <property type="entry name" value="EPS_sugtrans"/>
    <property type="match status" value="1"/>
</dbReference>
<keyword evidence="4 7" id="KW-0812">Transmembrane</keyword>
<dbReference type="Proteomes" id="UP000272400">
    <property type="component" value="Unassembled WGS sequence"/>
</dbReference>
<dbReference type="RefSeq" id="WP_123661726.1">
    <property type="nucleotide sequence ID" value="NZ_RJKE01000001.1"/>
</dbReference>
<dbReference type="GO" id="GO:0016780">
    <property type="term" value="F:phosphotransferase activity, for other substituted phosphate groups"/>
    <property type="evidence" value="ECO:0007669"/>
    <property type="project" value="TreeGrafter"/>
</dbReference>
<gene>
    <name evidence="9" type="ORF">EDD29_0232</name>
</gene>